<sequence length="77" mass="8206">MSLCNAIRRERSLVLQSRPSDCEVPGFLGPATLVSSSSRARTSKLATVEAIAFLGLYAAFVCWTTLESAGVIETEGI</sequence>
<feature type="transmembrane region" description="Helical" evidence="1">
    <location>
        <begin position="45"/>
        <end position="66"/>
    </location>
</feature>
<keyword evidence="1" id="KW-1133">Transmembrane helix</keyword>
<protein>
    <submittedName>
        <fullName evidence="2">Uncharacterized protein</fullName>
    </submittedName>
</protein>
<name>A0AAW4P9E5_9EURY</name>
<dbReference type="Proteomes" id="UP001430455">
    <property type="component" value="Unassembled WGS sequence"/>
</dbReference>
<comment type="caution">
    <text evidence="2">The sequence shown here is derived from an EMBL/GenBank/DDBJ whole genome shotgun (WGS) entry which is preliminary data.</text>
</comment>
<evidence type="ECO:0000256" key="1">
    <source>
        <dbReference type="SAM" id="Phobius"/>
    </source>
</evidence>
<accession>A0AAW4P9E5</accession>
<organism evidence="2 3">
    <name type="scientific">Haloarcula nitratireducens</name>
    <dbReference type="NCBI Taxonomy" id="2487749"/>
    <lineage>
        <taxon>Archaea</taxon>
        <taxon>Methanobacteriati</taxon>
        <taxon>Methanobacteriota</taxon>
        <taxon>Stenosarchaea group</taxon>
        <taxon>Halobacteria</taxon>
        <taxon>Halobacteriales</taxon>
        <taxon>Haloarculaceae</taxon>
        <taxon>Haloarcula</taxon>
    </lineage>
</organism>
<keyword evidence="1" id="KW-0812">Transmembrane</keyword>
<dbReference type="AlphaFoldDB" id="A0AAW4P9E5"/>
<dbReference type="RefSeq" id="WP_220579032.1">
    <property type="nucleotide sequence ID" value="NZ_RKLT01000001.1"/>
</dbReference>
<keyword evidence="3" id="KW-1185">Reference proteome</keyword>
<dbReference type="EMBL" id="RKLT01000001">
    <property type="protein sequence ID" value="MBX0294378.1"/>
    <property type="molecule type" value="Genomic_DNA"/>
</dbReference>
<gene>
    <name evidence="2" type="ORF">EGH23_05710</name>
</gene>
<evidence type="ECO:0000313" key="2">
    <source>
        <dbReference type="EMBL" id="MBX0294378.1"/>
    </source>
</evidence>
<proteinExistence type="predicted"/>
<reference evidence="2 3" key="1">
    <citation type="submission" date="2021-06" db="EMBL/GenBank/DDBJ databases">
        <title>Halomicroarcula sp. a new haloarchaeum isolated from saline soil.</title>
        <authorList>
            <person name="Duran-Viseras A."/>
            <person name="Sanchez-Porro C."/>
            <person name="Ventosa A."/>
        </authorList>
    </citation>
    <scope>NUCLEOTIDE SEQUENCE [LARGE SCALE GENOMIC DNA]</scope>
    <source>
        <strain evidence="2 3">F27</strain>
    </source>
</reference>
<keyword evidence="1" id="KW-0472">Membrane</keyword>
<evidence type="ECO:0000313" key="3">
    <source>
        <dbReference type="Proteomes" id="UP001430455"/>
    </source>
</evidence>